<evidence type="ECO:0000313" key="5">
    <source>
        <dbReference type="Proteomes" id="UP000077315"/>
    </source>
</evidence>
<keyword evidence="5" id="KW-1185">Reference proteome</keyword>
<dbReference type="GeneID" id="28997552"/>
<dbReference type="InterPro" id="IPR051190">
    <property type="entry name" value="Baculoviral_IAP"/>
</dbReference>
<keyword evidence="1" id="KW-0479">Metal-binding</keyword>
<sequence length="689" mass="77998">MNIYPNRLRSFRVNSKWPRSSKERPPIEDFASAGFYYPQKPKTVDSVRCFLCKIDLNQWDQNSSPMERHAHVSPLCSWVLLGFPQSTKLLQVNPRDINSWPKSETMKKARLRTFVKDNYWPPPSARTSDLSHRRRQLPTPSKLAAAGFCYIPNSERDTKVVCVYCRCTITDKDMSTDLAEKHRELKPDCPFFQTYTAHTEQEEDKNKDDDGGDGDEGDSRDSWTSAVSELDKNAADKDKGTMRRVTRQTIQTPTSDTHKLRPSLEKKRASPSREDVPGLAGKRKRITEERTPEKDKKIKFDLKETTKDAKVANVAKVTKVTKVTETSQSPRDNFKEDSVWNISKAFENKDGLGRRQLPVPKTILTYSKRQRKKLAPILPDELTDPIAERLAESNTKIIKTNGLLTNTCVETGTTTGLDVSENSPGLDTLPREEEPSVSKTQPRIPLQDKGKGKELPLMAVGRKTLSLSKKRSKIVDLPTTTVDSHSRQTGESEEQTIQNKKSLIATEEDEEGSGGNSGGEVAQRTRETTPPVSSGYVGFQRNFTTSTPIRHGMILPDLEDDDNWLASPIRPQGSSGAFRSPGFGLFQCTPHTDVERVRVNDESRLRSRRPNFPMSPVYNHRTVPSEDNIRSDTRHSLTQEQLKMTVEDYLRSLMEDKIAAVKRRGDEQINEIEKQVDQVLSVLELQDSR</sequence>
<dbReference type="Proteomes" id="UP000077315">
    <property type="component" value="Unassembled WGS sequence"/>
</dbReference>
<feature type="compositionally biased region" description="Basic and acidic residues" evidence="3">
    <location>
        <begin position="229"/>
        <end position="241"/>
    </location>
</feature>
<dbReference type="InterPro" id="IPR001370">
    <property type="entry name" value="BIR_rpt"/>
</dbReference>
<organism evidence="4 5">
    <name type="scientific">Phycomyces blakesleeanus (strain ATCC 8743b / DSM 1359 / FGSC 10004 / NBRC 33097 / NRRL 1555)</name>
    <dbReference type="NCBI Taxonomy" id="763407"/>
    <lineage>
        <taxon>Eukaryota</taxon>
        <taxon>Fungi</taxon>
        <taxon>Fungi incertae sedis</taxon>
        <taxon>Mucoromycota</taxon>
        <taxon>Mucoromycotina</taxon>
        <taxon>Mucoromycetes</taxon>
        <taxon>Mucorales</taxon>
        <taxon>Phycomycetaceae</taxon>
        <taxon>Phycomyces</taxon>
    </lineage>
</organism>
<reference evidence="5" key="1">
    <citation type="submission" date="2015-06" db="EMBL/GenBank/DDBJ databases">
        <title>Expansion of signal transduction pathways in fungi by whole-genome duplication.</title>
        <authorList>
            <consortium name="DOE Joint Genome Institute"/>
            <person name="Corrochano L.M."/>
            <person name="Kuo A."/>
            <person name="Marcet-Houben M."/>
            <person name="Polaino S."/>
            <person name="Salamov A."/>
            <person name="Villalobos J.M."/>
            <person name="Alvarez M.I."/>
            <person name="Avalos J."/>
            <person name="Benito E.P."/>
            <person name="Benoit I."/>
            <person name="Burger G."/>
            <person name="Camino L.P."/>
            <person name="Canovas D."/>
            <person name="Cerda-Olmedo E."/>
            <person name="Cheng J.-F."/>
            <person name="Dominguez A."/>
            <person name="Elias M."/>
            <person name="Eslava A.P."/>
            <person name="Glaser F."/>
            <person name="Grimwood J."/>
            <person name="Gutierrez G."/>
            <person name="Heitman J."/>
            <person name="Henrissat B."/>
            <person name="Iturriaga E.A."/>
            <person name="Lang B.F."/>
            <person name="Lavin J.L."/>
            <person name="Lee S."/>
            <person name="Li W."/>
            <person name="Lindquist E."/>
            <person name="Lopez-Garcia S."/>
            <person name="Luque E.M."/>
            <person name="Marcos A.T."/>
            <person name="Martin J."/>
            <person name="McCluskey K."/>
            <person name="Medina H.R."/>
            <person name="Miralles-Duran A."/>
            <person name="Miyazaki A."/>
            <person name="Munoz-Torres E."/>
            <person name="Oguiza J.A."/>
            <person name="Ohm R."/>
            <person name="Olmedo M."/>
            <person name="Orejas M."/>
            <person name="Ortiz-Castellanos L."/>
            <person name="Pisabarro A.G."/>
            <person name="Rodriguez-Romero J."/>
            <person name="Ruiz-Herrera J."/>
            <person name="Ruiz-Vazquez R."/>
            <person name="Sanz C."/>
            <person name="Schackwitz W."/>
            <person name="Schmutz J."/>
            <person name="Shahriari M."/>
            <person name="Shelest E."/>
            <person name="Silva-Franco F."/>
            <person name="Soanes D."/>
            <person name="Syed K."/>
            <person name="Tagua V.G."/>
            <person name="Talbot N.J."/>
            <person name="Thon M."/>
            <person name="De vries R.P."/>
            <person name="Wiebenga A."/>
            <person name="Yadav J.S."/>
            <person name="Braun E.L."/>
            <person name="Baker S."/>
            <person name="Garre V."/>
            <person name="Horwitz B."/>
            <person name="Torres-Martinez S."/>
            <person name="Idnurm A."/>
            <person name="Herrera-Estrella A."/>
            <person name="Gabaldon T."/>
            <person name="Grigoriev I.V."/>
        </authorList>
    </citation>
    <scope>NUCLEOTIDE SEQUENCE [LARGE SCALE GENOMIC DNA]</scope>
    <source>
        <strain evidence="5">NRRL 1555(-)</strain>
    </source>
</reference>
<dbReference type="Gene3D" id="1.10.1170.10">
    <property type="entry name" value="Inhibitor Of Apoptosis Protein (2mihbC-IAP-1), Chain A"/>
    <property type="match status" value="2"/>
</dbReference>
<dbReference type="PANTHER" id="PTHR46771:SF5">
    <property type="entry name" value="DETERIN"/>
    <property type="match status" value="1"/>
</dbReference>
<dbReference type="EMBL" id="KV440989">
    <property type="protein sequence ID" value="OAD70304.1"/>
    <property type="molecule type" value="Genomic_DNA"/>
</dbReference>
<feature type="compositionally biased region" description="Basic and acidic residues" evidence="3">
    <location>
        <begin position="256"/>
        <end position="276"/>
    </location>
</feature>
<feature type="region of interest" description="Disordered" evidence="3">
    <location>
        <begin position="607"/>
        <end position="634"/>
    </location>
</feature>
<dbReference type="PANTHER" id="PTHR46771">
    <property type="entry name" value="DETERIN"/>
    <property type="match status" value="1"/>
</dbReference>
<evidence type="ECO:0000256" key="2">
    <source>
        <dbReference type="ARBA" id="ARBA00022833"/>
    </source>
</evidence>
<evidence type="ECO:0000313" key="4">
    <source>
        <dbReference type="EMBL" id="OAD70304.1"/>
    </source>
</evidence>
<protein>
    <recommendedName>
        <fullName evidence="6">Inhibitor of apoptosis repeat-containing protein</fullName>
    </recommendedName>
</protein>
<name>A0A162NJQ6_PHYB8</name>
<dbReference type="Pfam" id="PF00653">
    <property type="entry name" value="BIR"/>
    <property type="match status" value="2"/>
</dbReference>
<dbReference type="InParanoid" id="A0A162NJQ6"/>
<feature type="compositionally biased region" description="Polar residues" evidence="3">
    <location>
        <begin position="416"/>
        <end position="425"/>
    </location>
</feature>
<feature type="compositionally biased region" description="Basic and acidic residues" evidence="3">
    <location>
        <begin position="623"/>
        <end position="634"/>
    </location>
</feature>
<proteinExistence type="predicted"/>
<dbReference type="RefSeq" id="XP_018288344.1">
    <property type="nucleotide sequence ID" value="XM_018436646.1"/>
</dbReference>
<feature type="region of interest" description="Disordered" evidence="3">
    <location>
        <begin position="197"/>
        <end position="292"/>
    </location>
</feature>
<dbReference type="PROSITE" id="PS50143">
    <property type="entry name" value="BIR_REPEAT_2"/>
    <property type="match status" value="2"/>
</dbReference>
<gene>
    <name evidence="4" type="ORF">PHYBLDRAFT_171688</name>
</gene>
<keyword evidence="2" id="KW-0862">Zinc</keyword>
<evidence type="ECO:0000256" key="3">
    <source>
        <dbReference type="SAM" id="MobiDB-lite"/>
    </source>
</evidence>
<dbReference type="AlphaFoldDB" id="A0A162NJQ6"/>
<dbReference type="SUPFAM" id="SSF57924">
    <property type="entry name" value="Inhibitor of apoptosis (IAP) repeat"/>
    <property type="match status" value="2"/>
</dbReference>
<accession>A0A162NJQ6</accession>
<feature type="region of interest" description="Disordered" evidence="3">
    <location>
        <begin position="476"/>
        <end position="539"/>
    </location>
</feature>
<dbReference type="STRING" id="763407.A0A162NJQ6"/>
<dbReference type="CDD" id="cd00022">
    <property type="entry name" value="BIR"/>
    <property type="match status" value="2"/>
</dbReference>
<dbReference type="SMART" id="SM00238">
    <property type="entry name" value="BIR"/>
    <property type="match status" value="2"/>
</dbReference>
<dbReference type="OrthoDB" id="2196114at2759"/>
<evidence type="ECO:0008006" key="6">
    <source>
        <dbReference type="Google" id="ProtNLM"/>
    </source>
</evidence>
<evidence type="ECO:0000256" key="1">
    <source>
        <dbReference type="ARBA" id="ARBA00022723"/>
    </source>
</evidence>
<dbReference type="VEuPathDB" id="FungiDB:PHYBLDRAFT_171688"/>
<feature type="region of interest" description="Disordered" evidence="3">
    <location>
        <begin position="413"/>
        <end position="454"/>
    </location>
</feature>
<dbReference type="GO" id="GO:0046872">
    <property type="term" value="F:metal ion binding"/>
    <property type="evidence" value="ECO:0007669"/>
    <property type="project" value="UniProtKB-KW"/>
</dbReference>
<feature type="compositionally biased region" description="Polar residues" evidence="3">
    <location>
        <begin position="491"/>
        <end position="501"/>
    </location>
</feature>